<dbReference type="RefSeq" id="WP_161811504.1">
    <property type="nucleotide sequence ID" value="NZ_BLJN01000002.1"/>
</dbReference>
<evidence type="ECO:0000313" key="9">
    <source>
        <dbReference type="Proteomes" id="UP000445000"/>
    </source>
</evidence>
<dbReference type="Pfam" id="PF00355">
    <property type="entry name" value="Rieske"/>
    <property type="match status" value="1"/>
</dbReference>
<evidence type="ECO:0000256" key="2">
    <source>
        <dbReference type="ARBA" id="ARBA00022723"/>
    </source>
</evidence>
<dbReference type="PANTHER" id="PTHR13847">
    <property type="entry name" value="SARCOSINE DEHYDROGENASE-RELATED"/>
    <property type="match status" value="1"/>
</dbReference>
<dbReference type="AlphaFoldDB" id="A0A829Y9S2"/>
<dbReference type="GO" id="GO:0016020">
    <property type="term" value="C:membrane"/>
    <property type="evidence" value="ECO:0007669"/>
    <property type="project" value="InterPro"/>
</dbReference>
<dbReference type="PROSITE" id="PS51296">
    <property type="entry name" value="RIESKE"/>
    <property type="match status" value="1"/>
</dbReference>
<dbReference type="InterPro" id="IPR036188">
    <property type="entry name" value="FAD/NAD-bd_sf"/>
</dbReference>
<reference evidence="9" key="1">
    <citation type="submission" date="2020-01" db="EMBL/GenBank/DDBJ databases">
        <title>'Steroidobacter agaridevorans' sp. nov., agar-degrading bacteria isolated from rhizosphere soils.</title>
        <authorList>
            <person name="Ikenaga M."/>
            <person name="Kataoka M."/>
            <person name="Murouchi A."/>
            <person name="Katsuragi S."/>
            <person name="Sakai M."/>
        </authorList>
    </citation>
    <scope>NUCLEOTIDE SEQUENCE [LARGE SCALE GENOMIC DNA]</scope>
    <source>
        <strain evidence="9">YU21-B</strain>
    </source>
</reference>
<dbReference type="GO" id="GO:0046872">
    <property type="term" value="F:metal ion binding"/>
    <property type="evidence" value="ECO:0007669"/>
    <property type="project" value="UniProtKB-KW"/>
</dbReference>
<evidence type="ECO:0000256" key="5">
    <source>
        <dbReference type="ARBA" id="ARBA00023014"/>
    </source>
</evidence>
<keyword evidence="6" id="KW-1015">Disulfide bond</keyword>
<dbReference type="PRINTS" id="PR00162">
    <property type="entry name" value="RIESKE"/>
</dbReference>
<evidence type="ECO:0000313" key="8">
    <source>
        <dbReference type="EMBL" id="GFE79743.1"/>
    </source>
</evidence>
<keyword evidence="5" id="KW-0411">Iron-sulfur</keyword>
<evidence type="ECO:0000256" key="1">
    <source>
        <dbReference type="ARBA" id="ARBA00022714"/>
    </source>
</evidence>
<evidence type="ECO:0000256" key="6">
    <source>
        <dbReference type="ARBA" id="ARBA00023157"/>
    </source>
</evidence>
<dbReference type="GO" id="GO:0005737">
    <property type="term" value="C:cytoplasm"/>
    <property type="evidence" value="ECO:0007669"/>
    <property type="project" value="TreeGrafter"/>
</dbReference>
<evidence type="ECO:0000256" key="4">
    <source>
        <dbReference type="ARBA" id="ARBA00023004"/>
    </source>
</evidence>
<dbReference type="PANTHER" id="PTHR13847:SF281">
    <property type="entry name" value="FAD DEPENDENT OXIDOREDUCTASE DOMAIN-CONTAINING PROTEIN"/>
    <property type="match status" value="1"/>
</dbReference>
<keyword evidence="9" id="KW-1185">Reference proteome</keyword>
<dbReference type="InterPro" id="IPR005805">
    <property type="entry name" value="Rieske_Fe-S_prot_C"/>
</dbReference>
<protein>
    <submittedName>
        <fullName evidence="8">Oxidoreductase</fullName>
    </submittedName>
</protein>
<dbReference type="Gene3D" id="3.50.50.60">
    <property type="entry name" value="FAD/NAD(P)-binding domain"/>
    <property type="match status" value="1"/>
</dbReference>
<comment type="caution">
    <text evidence="8">The sequence shown here is derived from an EMBL/GenBank/DDBJ whole genome shotgun (WGS) entry which is preliminary data.</text>
</comment>
<name>A0A829Y9S2_9GAMM</name>
<dbReference type="GO" id="GO:0051537">
    <property type="term" value="F:2 iron, 2 sulfur cluster binding"/>
    <property type="evidence" value="ECO:0007669"/>
    <property type="project" value="UniProtKB-KW"/>
</dbReference>
<keyword evidence="2" id="KW-0479">Metal-binding</keyword>
<dbReference type="FunFam" id="2.102.10.10:FF:000014">
    <property type="entry name" value="Oxidoreductase, FAD dependent"/>
    <property type="match status" value="1"/>
</dbReference>
<dbReference type="Gene3D" id="3.30.9.10">
    <property type="entry name" value="D-Amino Acid Oxidase, subunit A, domain 2"/>
    <property type="match status" value="1"/>
</dbReference>
<dbReference type="SUPFAM" id="SSF51971">
    <property type="entry name" value="Nucleotide-binding domain"/>
    <property type="match status" value="1"/>
</dbReference>
<dbReference type="Proteomes" id="UP000445000">
    <property type="component" value="Unassembled WGS sequence"/>
</dbReference>
<evidence type="ECO:0000256" key="3">
    <source>
        <dbReference type="ARBA" id="ARBA00023002"/>
    </source>
</evidence>
<dbReference type="InterPro" id="IPR017941">
    <property type="entry name" value="Rieske_2Fe-2S"/>
</dbReference>
<keyword evidence="1" id="KW-0001">2Fe-2S</keyword>
<keyword evidence="4" id="KW-0408">Iron</keyword>
<organism evidence="8 9">
    <name type="scientific">Steroidobacter agaridevorans</name>
    <dbReference type="NCBI Taxonomy" id="2695856"/>
    <lineage>
        <taxon>Bacteria</taxon>
        <taxon>Pseudomonadati</taxon>
        <taxon>Pseudomonadota</taxon>
        <taxon>Gammaproteobacteria</taxon>
        <taxon>Steroidobacterales</taxon>
        <taxon>Steroidobacteraceae</taxon>
        <taxon>Steroidobacter</taxon>
    </lineage>
</organism>
<keyword evidence="3" id="KW-0560">Oxidoreductase</keyword>
<gene>
    <name evidence="8" type="ORF">GCM10011487_17430</name>
</gene>
<dbReference type="Pfam" id="PF01266">
    <property type="entry name" value="DAO"/>
    <property type="match status" value="1"/>
</dbReference>
<evidence type="ECO:0000259" key="7">
    <source>
        <dbReference type="PROSITE" id="PS51296"/>
    </source>
</evidence>
<dbReference type="InterPro" id="IPR006076">
    <property type="entry name" value="FAD-dep_OxRdtase"/>
</dbReference>
<dbReference type="Gene3D" id="2.102.10.10">
    <property type="entry name" value="Rieske [2Fe-2S] iron-sulphur domain"/>
    <property type="match status" value="1"/>
</dbReference>
<dbReference type="EMBL" id="BLJN01000002">
    <property type="protein sequence ID" value="GFE79743.1"/>
    <property type="molecule type" value="Genomic_DNA"/>
</dbReference>
<sequence length="509" mass="57107">MSATPTHQSLWMNVRLPEFPALQRDIDVDVLIVGAGVTGITTAYLMGQEGVRVALIEREKVASADSARTTAHLTYVTDERLHHLVSKFGVQAARKYWEGGIVAIDTIERITEELGGDAEFVRVPGYLHARIGQPLDPKDVEGLRKDAELAQSFGIDATFADRTAYSNMPGVRFAQQAKFHPRRYLKGLLTVIQQQGGLVFENTAFESVDDGDPMTVHANGHKIRCKYLVIATHNPRMGKKGAVTATLFQTKLALYTSYVLGARLPDNAVPEGVYWDTGDPYEYLRIEQRDDHQYAIFGGQDVKTGQEDDPERVFDRLTVRLREVLPQAEVERRWLGQVVETDDGMPFIGENEEREFIATGFSGNGWTLGTLSALMARDRFLGRDNPWRSLLAVGRSPFHGGAWRYVQENADFPYYFVRDRLRRPELDSPDQVGNGEGRIVSYQSKKVAAYRDDSGQLTLLAPQCTHLKCLVKWNSADRTWDCPCHGSRFRPTGEVLGGPAEQPLKRLHE</sequence>
<accession>A0A829Y9S2</accession>
<dbReference type="SUPFAM" id="SSF50022">
    <property type="entry name" value="ISP domain"/>
    <property type="match status" value="1"/>
</dbReference>
<feature type="domain" description="Rieske" evidence="7">
    <location>
        <begin position="424"/>
        <end position="509"/>
    </location>
</feature>
<dbReference type="InterPro" id="IPR036922">
    <property type="entry name" value="Rieske_2Fe-2S_sf"/>
</dbReference>
<proteinExistence type="predicted"/>
<dbReference type="GO" id="GO:0016491">
    <property type="term" value="F:oxidoreductase activity"/>
    <property type="evidence" value="ECO:0007669"/>
    <property type="project" value="UniProtKB-KW"/>
</dbReference>